<keyword evidence="7" id="KW-1185">Reference proteome</keyword>
<dbReference type="SUPFAM" id="SSF53822">
    <property type="entry name" value="Periplasmic binding protein-like I"/>
    <property type="match status" value="1"/>
</dbReference>
<dbReference type="Pfam" id="PF13407">
    <property type="entry name" value="Peripla_BP_4"/>
    <property type="match status" value="1"/>
</dbReference>
<organism evidence="6 7">
    <name type="scientific">Protofrankia coriariae</name>
    <dbReference type="NCBI Taxonomy" id="1562887"/>
    <lineage>
        <taxon>Bacteria</taxon>
        <taxon>Bacillati</taxon>
        <taxon>Actinomycetota</taxon>
        <taxon>Actinomycetes</taxon>
        <taxon>Frankiales</taxon>
        <taxon>Frankiaceae</taxon>
        <taxon>Protofrankia</taxon>
    </lineage>
</organism>
<dbReference type="PANTHER" id="PTHR46847:SF1">
    <property type="entry name" value="D-ALLOSE-BINDING PERIPLASMIC PROTEIN-RELATED"/>
    <property type="match status" value="1"/>
</dbReference>
<evidence type="ECO:0000313" key="6">
    <source>
        <dbReference type="EMBL" id="KLL10181.1"/>
    </source>
</evidence>
<dbReference type="Proteomes" id="UP000035425">
    <property type="component" value="Unassembled WGS sequence"/>
</dbReference>
<feature type="compositionally biased region" description="Low complexity" evidence="4">
    <location>
        <begin position="25"/>
        <end position="36"/>
    </location>
</feature>
<evidence type="ECO:0000313" key="7">
    <source>
        <dbReference type="Proteomes" id="UP000035425"/>
    </source>
</evidence>
<feature type="region of interest" description="Disordered" evidence="4">
    <location>
        <begin position="16"/>
        <end position="36"/>
    </location>
</feature>
<sequence length="382" mass="38945">MLAAMTAVALVAAAGCSSSGPDLPDSTGSGATSASGDYTATAREAVDAAYKGLYSAPPKGGPSAQKGKNIWVIPCSSALFGCSEPAAAIQEAAKVLDWKVTTADGKASPAGYTAAINQAVAAHADGIITIAIDCPPARAGLQAAKNARIPTVAVWAYDCDDPKAGGGASLYSATINSSGTPPQFGTRWGTLKADYAIAATGGRAKVLLITHPDFVVTQYEEAGYREELARCGGCQIVDTVDITGQDLGNPATTAQKVATALQKHPEANVVDAPDDTTMAEISQVITASQNSDLVVVAGEGYPSTVALIRKKVVTAAVGVPANWLGWEGADAMNRVLAGETTIPNQGASFQIIDADHGLPASDSQSWTPSVDYRAAFTANWTG</sequence>
<feature type="domain" description="Periplasmic binding protein" evidence="5">
    <location>
        <begin position="86"/>
        <end position="339"/>
    </location>
</feature>
<dbReference type="Gene3D" id="3.40.50.2300">
    <property type="match status" value="2"/>
</dbReference>
<comment type="subcellular location">
    <subcellularLocation>
        <location evidence="1">Cell envelope</location>
    </subcellularLocation>
</comment>
<evidence type="ECO:0000256" key="4">
    <source>
        <dbReference type="SAM" id="MobiDB-lite"/>
    </source>
</evidence>
<reference evidence="6 7" key="1">
    <citation type="submission" date="2014-12" db="EMBL/GenBank/DDBJ databases">
        <title>Frankia sp. BMG5.1 draft genome.</title>
        <authorList>
            <person name="Gtari M."/>
            <person name="Ghodhbane-Gtari F."/>
            <person name="Nouioui I."/>
            <person name="Ktari A."/>
            <person name="Hezbri K."/>
            <person name="Mimouni W."/>
            <person name="Sbissi I."/>
            <person name="Ayari A."/>
            <person name="Yamanaka T."/>
            <person name="Normand P."/>
            <person name="Tisa L.S."/>
            <person name="Boudabous A."/>
        </authorList>
    </citation>
    <scope>NUCLEOTIDE SEQUENCE [LARGE SCALE GENOMIC DNA]</scope>
    <source>
        <strain evidence="6 7">BMG5.1</strain>
    </source>
</reference>
<dbReference type="PANTHER" id="PTHR46847">
    <property type="entry name" value="D-ALLOSE-BINDING PERIPLASMIC PROTEIN-RELATED"/>
    <property type="match status" value="1"/>
</dbReference>
<name>A0ABR5F0E0_9ACTN</name>
<comment type="caution">
    <text evidence="6">The sequence shown here is derived from an EMBL/GenBank/DDBJ whole genome shotgun (WGS) entry which is preliminary data.</text>
</comment>
<gene>
    <name evidence="6" type="ORF">FrCorBMG51_19620</name>
</gene>
<evidence type="ECO:0000256" key="3">
    <source>
        <dbReference type="ARBA" id="ARBA00022729"/>
    </source>
</evidence>
<evidence type="ECO:0000259" key="5">
    <source>
        <dbReference type="Pfam" id="PF13407"/>
    </source>
</evidence>
<dbReference type="EMBL" id="JWIO01000040">
    <property type="protein sequence ID" value="KLL10181.1"/>
    <property type="molecule type" value="Genomic_DNA"/>
</dbReference>
<accession>A0ABR5F0E0</accession>
<comment type="similarity">
    <text evidence="2">Belongs to the bacterial solute-binding protein 2 family.</text>
</comment>
<protein>
    <recommendedName>
        <fullName evidence="5">Periplasmic binding protein domain-containing protein</fullName>
    </recommendedName>
</protein>
<dbReference type="InterPro" id="IPR028082">
    <property type="entry name" value="Peripla_BP_I"/>
</dbReference>
<keyword evidence="3" id="KW-0732">Signal</keyword>
<proteinExistence type="inferred from homology"/>
<dbReference type="InterPro" id="IPR025997">
    <property type="entry name" value="SBP_2_dom"/>
</dbReference>
<evidence type="ECO:0000256" key="1">
    <source>
        <dbReference type="ARBA" id="ARBA00004196"/>
    </source>
</evidence>
<evidence type="ECO:0000256" key="2">
    <source>
        <dbReference type="ARBA" id="ARBA00007639"/>
    </source>
</evidence>